<protein>
    <submittedName>
        <fullName evidence="4">SGNH/GDSL hydrolase family protein</fullName>
    </submittedName>
</protein>
<keyword evidence="4" id="KW-0378">Hydrolase</keyword>
<dbReference type="Pfam" id="PF13472">
    <property type="entry name" value="Lipase_GDSL_2"/>
    <property type="match status" value="1"/>
</dbReference>
<feature type="domain" description="SGNH hydrolase-type esterase" evidence="3">
    <location>
        <begin position="89"/>
        <end position="324"/>
    </location>
</feature>
<accession>A0ABP7SS00</accession>
<evidence type="ECO:0000313" key="5">
    <source>
        <dbReference type="Proteomes" id="UP001500034"/>
    </source>
</evidence>
<gene>
    <name evidence="4" type="ORF">GCM10022384_68940</name>
</gene>
<name>A0ABP7SS00_9ACTN</name>
<feature type="compositionally biased region" description="Basic and acidic residues" evidence="1">
    <location>
        <begin position="64"/>
        <end position="73"/>
    </location>
</feature>
<dbReference type="InterPro" id="IPR013830">
    <property type="entry name" value="SGNH_hydro"/>
</dbReference>
<organism evidence="4 5">
    <name type="scientific">Streptomyces marokkonensis</name>
    <dbReference type="NCBI Taxonomy" id="324855"/>
    <lineage>
        <taxon>Bacteria</taxon>
        <taxon>Bacillati</taxon>
        <taxon>Actinomycetota</taxon>
        <taxon>Actinomycetes</taxon>
        <taxon>Kitasatosporales</taxon>
        <taxon>Streptomycetaceae</taxon>
        <taxon>Streptomyces</taxon>
    </lineage>
</organism>
<evidence type="ECO:0000256" key="2">
    <source>
        <dbReference type="SAM" id="SignalP"/>
    </source>
</evidence>
<dbReference type="PANTHER" id="PTHR37981">
    <property type="entry name" value="LIPASE 2"/>
    <property type="match status" value="1"/>
</dbReference>
<dbReference type="InterPro" id="IPR037460">
    <property type="entry name" value="SEST-like"/>
</dbReference>
<evidence type="ECO:0000313" key="4">
    <source>
        <dbReference type="EMBL" id="GAA4015733.1"/>
    </source>
</evidence>
<keyword evidence="2" id="KW-0732">Signal</keyword>
<keyword evidence="5" id="KW-1185">Reference proteome</keyword>
<dbReference type="Proteomes" id="UP001500034">
    <property type="component" value="Unassembled WGS sequence"/>
</dbReference>
<dbReference type="PANTHER" id="PTHR37981:SF1">
    <property type="entry name" value="SGNH HYDROLASE-TYPE ESTERASE DOMAIN-CONTAINING PROTEIN"/>
    <property type="match status" value="1"/>
</dbReference>
<feature type="region of interest" description="Disordered" evidence="1">
    <location>
        <begin position="53"/>
        <end position="73"/>
    </location>
</feature>
<evidence type="ECO:0000256" key="1">
    <source>
        <dbReference type="SAM" id="MobiDB-lite"/>
    </source>
</evidence>
<sequence length="336" mass="34598">MTLRPAHDHPAPATPPRRRRATLITVCAGAMLAATALPATALPVTALPATAPPISADQAGGHNGGHDDGHDRPAEAARAVTPRIGHYAALGDSFSSGLGIPDRTDAICGRSDHNYPTLVAGAVGARESTDVTCAGAETRHLTEVQNTAAPQIDAVRPDTSVVTVGIGGNDLDLAGIIGRCVLLAHLNPQGSPCKNSFTLFGRDEIGSRINTTAPKVAGALRAVRSKSAQAEVLVVGYPAIVPDDGSACRETIPLAVGDFAWLRDKTRQLNTMLAQQAAAHGATFIDTYSPSVGHDACKPPGVRWLEPTETEAGAGFHPNAAGHRSTAETIVAALSD</sequence>
<dbReference type="InterPro" id="IPR036514">
    <property type="entry name" value="SGNH_hydro_sf"/>
</dbReference>
<feature type="chain" id="PRO_5045630242" evidence="2">
    <location>
        <begin position="42"/>
        <end position="336"/>
    </location>
</feature>
<dbReference type="EMBL" id="BAABCQ010000282">
    <property type="protein sequence ID" value="GAA4015733.1"/>
    <property type="molecule type" value="Genomic_DNA"/>
</dbReference>
<evidence type="ECO:0000259" key="3">
    <source>
        <dbReference type="Pfam" id="PF13472"/>
    </source>
</evidence>
<dbReference type="SUPFAM" id="SSF52266">
    <property type="entry name" value="SGNH hydrolase"/>
    <property type="match status" value="1"/>
</dbReference>
<feature type="compositionally biased region" description="Basic and acidic residues" evidence="1">
    <location>
        <begin position="1"/>
        <end position="10"/>
    </location>
</feature>
<feature type="signal peptide" evidence="2">
    <location>
        <begin position="1"/>
        <end position="41"/>
    </location>
</feature>
<comment type="caution">
    <text evidence="4">The sequence shown here is derived from an EMBL/GenBank/DDBJ whole genome shotgun (WGS) entry which is preliminary data.</text>
</comment>
<dbReference type="CDD" id="cd01823">
    <property type="entry name" value="SEST_like"/>
    <property type="match status" value="1"/>
</dbReference>
<dbReference type="RefSeq" id="WP_345597885.1">
    <property type="nucleotide sequence ID" value="NZ_BAABCQ010000282.1"/>
</dbReference>
<reference evidence="5" key="1">
    <citation type="journal article" date="2019" name="Int. J. Syst. Evol. Microbiol.">
        <title>The Global Catalogue of Microorganisms (GCM) 10K type strain sequencing project: providing services to taxonomists for standard genome sequencing and annotation.</title>
        <authorList>
            <consortium name="The Broad Institute Genomics Platform"/>
            <consortium name="The Broad Institute Genome Sequencing Center for Infectious Disease"/>
            <person name="Wu L."/>
            <person name="Ma J."/>
        </authorList>
    </citation>
    <scope>NUCLEOTIDE SEQUENCE [LARGE SCALE GENOMIC DNA]</scope>
    <source>
        <strain evidence="5">JCM 17027</strain>
    </source>
</reference>
<dbReference type="GO" id="GO:0016787">
    <property type="term" value="F:hydrolase activity"/>
    <property type="evidence" value="ECO:0007669"/>
    <property type="project" value="UniProtKB-KW"/>
</dbReference>
<dbReference type="Gene3D" id="3.40.50.1110">
    <property type="entry name" value="SGNH hydrolase"/>
    <property type="match status" value="1"/>
</dbReference>
<proteinExistence type="predicted"/>
<feature type="region of interest" description="Disordered" evidence="1">
    <location>
        <begin position="1"/>
        <end position="20"/>
    </location>
</feature>